<name>A0A926NBH8_9BACI</name>
<evidence type="ECO:0000256" key="5">
    <source>
        <dbReference type="ARBA" id="ARBA00046874"/>
    </source>
</evidence>
<reference evidence="9" key="1">
    <citation type="submission" date="2020-09" db="EMBL/GenBank/DDBJ databases">
        <title>A novel bacterium of genus Bacillus, isolated from South China Sea.</title>
        <authorList>
            <person name="Huang H."/>
            <person name="Mo K."/>
            <person name="Hu Y."/>
        </authorList>
    </citation>
    <scope>NUCLEOTIDE SEQUENCE</scope>
    <source>
        <strain evidence="9">IB182487</strain>
    </source>
</reference>
<dbReference type="PANTHER" id="PTHR34108">
    <property type="entry name" value="SEPTUM SITE-DETERMINING PROTEIN MINC"/>
    <property type="match status" value="1"/>
</dbReference>
<keyword evidence="4 6" id="KW-0131">Cell cycle</keyword>
<dbReference type="PANTHER" id="PTHR34108:SF1">
    <property type="entry name" value="SEPTUM SITE-DETERMINING PROTEIN MINC"/>
    <property type="match status" value="1"/>
</dbReference>
<evidence type="ECO:0000256" key="6">
    <source>
        <dbReference type="HAMAP-Rule" id="MF_00267"/>
    </source>
</evidence>
<dbReference type="NCBIfam" id="TIGR01222">
    <property type="entry name" value="minC"/>
    <property type="match status" value="1"/>
</dbReference>
<dbReference type="InterPro" id="IPR016098">
    <property type="entry name" value="CAP/MinC_C"/>
</dbReference>
<dbReference type="AlphaFoldDB" id="A0A926NBH8"/>
<dbReference type="InterPro" id="IPR013033">
    <property type="entry name" value="MinC"/>
</dbReference>
<dbReference type="Gene3D" id="2.160.20.70">
    <property type="match status" value="1"/>
</dbReference>
<feature type="domain" description="Septum formation inhibitor MinC C-terminal" evidence="7">
    <location>
        <begin position="108"/>
        <end position="207"/>
    </location>
</feature>
<evidence type="ECO:0000256" key="4">
    <source>
        <dbReference type="ARBA" id="ARBA00023306"/>
    </source>
</evidence>
<evidence type="ECO:0000256" key="3">
    <source>
        <dbReference type="ARBA" id="ARBA00023210"/>
    </source>
</evidence>
<dbReference type="Pfam" id="PF22642">
    <property type="entry name" value="MinC_N_1"/>
    <property type="match status" value="1"/>
</dbReference>
<organism evidence="9 10">
    <name type="scientific">Metabacillus arenae</name>
    <dbReference type="NCBI Taxonomy" id="2771434"/>
    <lineage>
        <taxon>Bacteria</taxon>
        <taxon>Bacillati</taxon>
        <taxon>Bacillota</taxon>
        <taxon>Bacilli</taxon>
        <taxon>Bacillales</taxon>
        <taxon>Bacillaceae</taxon>
        <taxon>Metabacillus</taxon>
    </lineage>
</organism>
<comment type="caution">
    <text evidence="9">The sequence shown here is derived from an EMBL/GenBank/DDBJ whole genome shotgun (WGS) entry which is preliminary data.</text>
</comment>
<dbReference type="HAMAP" id="MF_00267">
    <property type="entry name" value="MinC"/>
    <property type="match status" value="1"/>
</dbReference>
<keyword evidence="10" id="KW-1185">Reference proteome</keyword>
<accession>A0A926NBH8</accession>
<dbReference type="Pfam" id="PF03775">
    <property type="entry name" value="MinC_C"/>
    <property type="match status" value="1"/>
</dbReference>
<dbReference type="InterPro" id="IPR036145">
    <property type="entry name" value="MinC_C_sf"/>
</dbReference>
<gene>
    <name evidence="6 9" type="primary">minC</name>
    <name evidence="9" type="ORF">IC621_13260</name>
</gene>
<sequence length="223" mass="24382">MKAQKQQLVTIKGTKNGLSLNLDDACSFEDLLHNLEGMLSLKQYIQDDGPIIHVHVRAGNRLLSSEQEEIVKTAIQKRQNLVVETIDSNVMTKDAAMQLKRETEIKSVAKIVRSGQILQVEGDLLLIGDVNPGGTVIAGGNIFIMGALKGIAHAGIGGNKEAVISASLFNPTQLRISEVLNRAPDHIPSTGIEMECAYLDENDEMVIERLQQLTHIRPALTRT</sequence>
<dbReference type="Gene3D" id="3.30.160.540">
    <property type="match status" value="1"/>
</dbReference>
<evidence type="ECO:0000256" key="2">
    <source>
        <dbReference type="ARBA" id="ARBA00022618"/>
    </source>
</evidence>
<dbReference type="SUPFAM" id="SSF63848">
    <property type="entry name" value="Cell-division inhibitor MinC, C-terminal domain"/>
    <property type="match status" value="1"/>
</dbReference>
<comment type="subunit">
    <text evidence="5 6">Interacts with MinD and FtsZ.</text>
</comment>
<dbReference type="InterPro" id="IPR005526">
    <property type="entry name" value="Septum_form_inhib_MinC_C"/>
</dbReference>
<dbReference type="GO" id="GO:1901891">
    <property type="term" value="P:regulation of cell septum assembly"/>
    <property type="evidence" value="ECO:0007669"/>
    <property type="project" value="InterPro"/>
</dbReference>
<evidence type="ECO:0000256" key="1">
    <source>
        <dbReference type="ARBA" id="ARBA00006291"/>
    </source>
</evidence>
<protein>
    <recommendedName>
        <fullName evidence="6">Probable septum site-determining protein MinC</fullName>
    </recommendedName>
</protein>
<evidence type="ECO:0000259" key="8">
    <source>
        <dbReference type="Pfam" id="PF22642"/>
    </source>
</evidence>
<keyword evidence="2 6" id="KW-0132">Cell division</keyword>
<keyword evidence="3 6" id="KW-0717">Septation</keyword>
<comment type="function">
    <text evidence="6">Cell division inhibitor that blocks the formation of polar Z ring septums. Rapidly oscillates between the poles of the cell to destabilize FtsZ filaments that have formed before they mature into polar Z rings. Prevents FtsZ polymerization.</text>
</comment>
<feature type="domain" description="Septum site-determining protein MinC N-terminal" evidence="8">
    <location>
        <begin position="9"/>
        <end position="86"/>
    </location>
</feature>
<dbReference type="InterPro" id="IPR055219">
    <property type="entry name" value="MinC_N_1"/>
</dbReference>
<dbReference type="EMBL" id="JACXAI010000016">
    <property type="protein sequence ID" value="MBD1381202.1"/>
    <property type="molecule type" value="Genomic_DNA"/>
</dbReference>
<proteinExistence type="inferred from homology"/>
<evidence type="ECO:0000313" key="9">
    <source>
        <dbReference type="EMBL" id="MBD1381202.1"/>
    </source>
</evidence>
<evidence type="ECO:0000259" key="7">
    <source>
        <dbReference type="Pfam" id="PF03775"/>
    </source>
</evidence>
<dbReference type="GO" id="GO:0000917">
    <property type="term" value="P:division septum assembly"/>
    <property type="evidence" value="ECO:0007669"/>
    <property type="project" value="UniProtKB-KW"/>
</dbReference>
<dbReference type="Proteomes" id="UP000626844">
    <property type="component" value="Unassembled WGS sequence"/>
</dbReference>
<evidence type="ECO:0000313" key="10">
    <source>
        <dbReference type="Proteomes" id="UP000626844"/>
    </source>
</evidence>
<dbReference type="GO" id="GO:0000902">
    <property type="term" value="P:cell morphogenesis"/>
    <property type="evidence" value="ECO:0007669"/>
    <property type="project" value="InterPro"/>
</dbReference>
<comment type="similarity">
    <text evidence="1 6">Belongs to the MinC family.</text>
</comment>